<dbReference type="InterPro" id="IPR004089">
    <property type="entry name" value="MCPsignal_dom"/>
</dbReference>
<dbReference type="SUPFAM" id="SSF103190">
    <property type="entry name" value="Sensory domain-like"/>
    <property type="match status" value="1"/>
</dbReference>
<organism evidence="16 18">
    <name type="scientific">Bacillus paralicheniformis</name>
    <dbReference type="NCBI Taxonomy" id="1648923"/>
    <lineage>
        <taxon>Bacteria</taxon>
        <taxon>Bacillati</taxon>
        <taxon>Bacillota</taxon>
        <taxon>Bacilli</taxon>
        <taxon>Bacillales</taxon>
        <taxon>Bacillaceae</taxon>
        <taxon>Bacillus</taxon>
    </lineage>
</organism>
<dbReference type="PANTHER" id="PTHR32089:SF114">
    <property type="entry name" value="METHYL-ACCEPTING CHEMOTAXIS PROTEIN MCPB"/>
    <property type="match status" value="1"/>
</dbReference>
<dbReference type="InterPro" id="IPR004090">
    <property type="entry name" value="Chemotax_Me-accpt_rcpt"/>
</dbReference>
<dbReference type="InterPro" id="IPR003660">
    <property type="entry name" value="HAMP_dom"/>
</dbReference>
<dbReference type="CDD" id="cd06225">
    <property type="entry name" value="HAMP"/>
    <property type="match status" value="1"/>
</dbReference>
<dbReference type="AlphaFoldDB" id="A0A7Z1B1Q4"/>
<proteinExistence type="inferred from homology"/>
<dbReference type="Proteomes" id="UP000185604">
    <property type="component" value="Unassembled WGS sequence"/>
</dbReference>
<feature type="coiled-coil region" evidence="11">
    <location>
        <begin position="392"/>
        <end position="419"/>
    </location>
</feature>
<dbReference type="Gene3D" id="6.10.340.10">
    <property type="match status" value="1"/>
</dbReference>
<evidence type="ECO:0000256" key="10">
    <source>
        <dbReference type="PROSITE-ProRule" id="PRU00284"/>
    </source>
</evidence>
<evidence type="ECO:0000256" key="9">
    <source>
        <dbReference type="ARBA" id="ARBA00029447"/>
    </source>
</evidence>
<dbReference type="Pfam" id="PF00015">
    <property type="entry name" value="MCPsignal"/>
    <property type="match status" value="1"/>
</dbReference>
<evidence type="ECO:0000313" key="16">
    <source>
        <dbReference type="EMBL" id="OLF87468.1"/>
    </source>
</evidence>
<evidence type="ECO:0000313" key="17">
    <source>
        <dbReference type="EMBL" id="TWL32933.1"/>
    </source>
</evidence>
<dbReference type="GO" id="GO:0005886">
    <property type="term" value="C:plasma membrane"/>
    <property type="evidence" value="ECO:0007669"/>
    <property type="project" value="UniProtKB-SubCell"/>
</dbReference>
<comment type="subcellular location">
    <subcellularLocation>
        <location evidence="1">Cell membrane</location>
        <topology evidence="1">Multi-pass membrane protein</topology>
    </subcellularLocation>
</comment>
<gene>
    <name evidence="16" type="ORF">B4121_3920</name>
    <name evidence="17" type="ORF">CHCC15381_1155</name>
    <name evidence="15" type="ORF">PVN32_11605</name>
</gene>
<keyword evidence="4" id="KW-0145">Chemotaxis</keyword>
<dbReference type="PRINTS" id="PR00260">
    <property type="entry name" value="CHEMTRNSDUCR"/>
</dbReference>
<evidence type="ECO:0000256" key="7">
    <source>
        <dbReference type="ARBA" id="ARBA00023136"/>
    </source>
</evidence>
<dbReference type="SMART" id="SM00283">
    <property type="entry name" value="MA"/>
    <property type="match status" value="1"/>
</dbReference>
<feature type="transmembrane region" description="Helical" evidence="12">
    <location>
        <begin position="278"/>
        <end position="298"/>
    </location>
</feature>
<dbReference type="Pfam" id="PF00672">
    <property type="entry name" value="HAMP"/>
    <property type="match status" value="1"/>
</dbReference>
<dbReference type="InterPro" id="IPR033479">
    <property type="entry name" value="dCache_1"/>
</dbReference>
<evidence type="ECO:0000256" key="8">
    <source>
        <dbReference type="ARBA" id="ARBA00023224"/>
    </source>
</evidence>
<dbReference type="CDD" id="cd11386">
    <property type="entry name" value="MCP_signal"/>
    <property type="match status" value="1"/>
</dbReference>
<feature type="domain" description="Methyl-accepting transducer" evidence="13">
    <location>
        <begin position="370"/>
        <end position="627"/>
    </location>
</feature>
<keyword evidence="2" id="KW-1003">Cell membrane</keyword>
<dbReference type="GO" id="GO:0006935">
    <property type="term" value="P:chemotaxis"/>
    <property type="evidence" value="ECO:0007669"/>
    <property type="project" value="UniProtKB-KW"/>
</dbReference>
<evidence type="ECO:0000256" key="6">
    <source>
        <dbReference type="ARBA" id="ARBA00022989"/>
    </source>
</evidence>
<name>A0A7Z1B1Q4_9BACI</name>
<dbReference type="Proteomes" id="UP001216709">
    <property type="component" value="Unassembled WGS sequence"/>
</dbReference>
<dbReference type="Pfam" id="PF02743">
    <property type="entry name" value="dCache_1"/>
    <property type="match status" value="1"/>
</dbReference>
<keyword evidence="19" id="KW-1185">Reference proteome</keyword>
<feature type="domain" description="HAMP" evidence="14">
    <location>
        <begin position="299"/>
        <end position="351"/>
    </location>
</feature>
<accession>A0A7Z1B1Q4</accession>
<dbReference type="CDD" id="cd12912">
    <property type="entry name" value="PDC2_MCP_like"/>
    <property type="match status" value="1"/>
</dbReference>
<sequence>MFKKLHVKIAGFVAILLILTVIVLQFSTTHLLKSMLEDQAKESTSSLLNSIKGNIELQLENYEIALNRMSDSRMAQSFLEDDQNKLLGRLINDELKQIKDKNEFVTNAYIATSKKDIWIYPKAEFDKDFDPTTRPWYTSAAKTSDQVIWTEPYQDVVSGEMMVAAAKAVVVDNKVLGVISLDISLNSLNKIIENQKMPYDGYAFILDQNGTMLAHPSKQGDDISKDKTYRDIPSSKDGIKVGKDTVIAYQTVGGTGWKVGTQFDTAKLMWVAQEMNKMVMIVSIIALAAAIILSYFLAKTITGPIKQLIAKTKAVAGGDLTVQTAAASKDEIGILTKDFNKMVENMKEMIVQVGTSSGKVSKTTDQLSAVSKETVSASDEIAKAIEEVATGATEQAAEIENVNEQSERLSVKIKEIEHHADSIKKLSRTSEDASYTGIDALGQLLAKSNEANSETKKVEHMLLQLEEKTKNIEEVVTAISAISDQTNLLALNASIEAARAGESGRGFAVVADEVRKLAEQSAVSSQHISETVKQIQLETKEAVSAMTEASKMNEEQNGMIHETGEALSKITAEMQALVNSIDHIYSEISGMSGEQQKMSDSIQSISAISQQSAAAAEEVSASTNEQLTALESIAKSAEALSEANQELLNAINKFNV</sequence>
<dbReference type="SMART" id="SM00304">
    <property type="entry name" value="HAMP"/>
    <property type="match status" value="1"/>
</dbReference>
<dbReference type="PROSITE" id="PS50111">
    <property type="entry name" value="CHEMOTAXIS_TRANSDUC_2"/>
    <property type="match status" value="1"/>
</dbReference>
<dbReference type="PANTHER" id="PTHR32089">
    <property type="entry name" value="METHYL-ACCEPTING CHEMOTAXIS PROTEIN MCPB"/>
    <property type="match status" value="1"/>
</dbReference>
<feature type="transmembrane region" description="Helical" evidence="12">
    <location>
        <begin position="6"/>
        <end position="26"/>
    </location>
</feature>
<evidence type="ECO:0000313" key="19">
    <source>
        <dbReference type="Proteomes" id="UP000429980"/>
    </source>
</evidence>
<reference evidence="15" key="3">
    <citation type="submission" date="2022-12" db="EMBL/GenBank/DDBJ databases">
        <title>Draft Genome Sequences of Bacillus licheniformis and Bacillus paralicheniformis strains isolated from Irish skim milk powders.</title>
        <authorList>
            <person name="Lourenco A."/>
            <person name="Li F."/>
            <person name="Geraldine D."/>
            <person name="Tobin J.T."/>
            <person name="Butler F."/>
            <person name="Jordan K."/>
            <person name="Obrien T."/>
        </authorList>
    </citation>
    <scope>NUCLEOTIDE SEQUENCE</scope>
    <source>
        <strain evidence="15">3370</strain>
    </source>
</reference>
<keyword evidence="11" id="KW-0175">Coiled coil</keyword>
<evidence type="ECO:0000256" key="12">
    <source>
        <dbReference type="SAM" id="Phobius"/>
    </source>
</evidence>
<keyword evidence="7 12" id="KW-0472">Membrane</keyword>
<evidence type="ECO:0000256" key="3">
    <source>
        <dbReference type="ARBA" id="ARBA00022481"/>
    </source>
</evidence>
<comment type="caution">
    <text evidence="16">The sequence shown here is derived from an EMBL/GenBank/DDBJ whole genome shotgun (WGS) entry which is preliminary data.</text>
</comment>
<keyword evidence="3" id="KW-0488">Methylation</keyword>
<reference evidence="17 19" key="2">
    <citation type="submission" date="2019-06" db="EMBL/GenBank/DDBJ databases">
        <title>Genome sequence analysis of &gt;100 Bacillus licheniformis strains suggests intrinsic resistance to this species.</title>
        <authorList>
            <person name="Wels M."/>
            <person name="Siezen R.J."/>
            <person name="Johansen E."/>
            <person name="Stuer-Lauridsen B."/>
            <person name="Bjerre K."/>
            <person name="Nielsen B.K.K."/>
        </authorList>
    </citation>
    <scope>NUCLEOTIDE SEQUENCE [LARGE SCALE GENOMIC DNA]</scope>
    <source>
        <strain evidence="17 19">BAC-15381</strain>
    </source>
</reference>
<dbReference type="GO" id="GO:0004888">
    <property type="term" value="F:transmembrane signaling receptor activity"/>
    <property type="evidence" value="ECO:0007669"/>
    <property type="project" value="InterPro"/>
</dbReference>
<evidence type="ECO:0000313" key="15">
    <source>
        <dbReference type="EMBL" id="MDE1452816.1"/>
    </source>
</evidence>
<dbReference type="Proteomes" id="UP000429980">
    <property type="component" value="Unassembled WGS sequence"/>
</dbReference>
<protein>
    <submittedName>
        <fullName evidence="16 17">Methyl-accepting chemotaxis protein</fullName>
    </submittedName>
</protein>
<evidence type="ECO:0000256" key="1">
    <source>
        <dbReference type="ARBA" id="ARBA00004651"/>
    </source>
</evidence>
<reference evidence="16 18" key="1">
    <citation type="journal article" date="2016" name="Front. Microbiol.">
        <title>High-Level Heat Resistance of Spores of Bacillus amyloliquefaciens and Bacillus licheniformis Results from the Presence of a spoVA Operon in a Tn1546 Transposon.</title>
        <authorList>
            <person name="Berendsen E.M."/>
            <person name="Koning R.A."/>
            <person name="Boekhorst J."/>
            <person name="de Jong A."/>
            <person name="Kuipers O.P."/>
            <person name="Wells-Bennik M.H."/>
        </authorList>
    </citation>
    <scope>NUCLEOTIDE SEQUENCE [LARGE SCALE GENOMIC DNA]</scope>
    <source>
        <strain evidence="16 18">B4121</strain>
    </source>
</reference>
<evidence type="ECO:0000256" key="11">
    <source>
        <dbReference type="SAM" id="Coils"/>
    </source>
</evidence>
<evidence type="ECO:0000259" key="14">
    <source>
        <dbReference type="PROSITE" id="PS50885"/>
    </source>
</evidence>
<evidence type="ECO:0000259" key="13">
    <source>
        <dbReference type="PROSITE" id="PS50111"/>
    </source>
</evidence>
<dbReference type="SUPFAM" id="SSF58104">
    <property type="entry name" value="Methyl-accepting chemotaxis protein (MCP) signaling domain"/>
    <property type="match status" value="1"/>
</dbReference>
<keyword evidence="6 12" id="KW-1133">Transmembrane helix</keyword>
<keyword evidence="5 12" id="KW-0812">Transmembrane</keyword>
<evidence type="ECO:0000256" key="2">
    <source>
        <dbReference type="ARBA" id="ARBA00022475"/>
    </source>
</evidence>
<dbReference type="InterPro" id="IPR029151">
    <property type="entry name" value="Sensor-like_sf"/>
</dbReference>
<comment type="similarity">
    <text evidence="9">Belongs to the methyl-accepting chemotaxis (MCP) protein family.</text>
</comment>
<dbReference type="Gene3D" id="3.30.450.20">
    <property type="entry name" value="PAS domain"/>
    <property type="match status" value="2"/>
</dbReference>
<keyword evidence="8 10" id="KW-0807">Transducer</keyword>
<dbReference type="EMBL" id="JARAFO010000027">
    <property type="protein sequence ID" value="MDE1452816.1"/>
    <property type="molecule type" value="Genomic_DNA"/>
</dbReference>
<dbReference type="Gene3D" id="1.10.287.950">
    <property type="entry name" value="Methyl-accepting chemotaxis protein"/>
    <property type="match status" value="1"/>
</dbReference>
<dbReference type="CDD" id="cd12913">
    <property type="entry name" value="PDC1_MCP_like"/>
    <property type="match status" value="1"/>
</dbReference>
<dbReference type="PROSITE" id="PS50885">
    <property type="entry name" value="HAMP"/>
    <property type="match status" value="1"/>
</dbReference>
<evidence type="ECO:0000256" key="4">
    <source>
        <dbReference type="ARBA" id="ARBA00022500"/>
    </source>
</evidence>
<evidence type="ECO:0000256" key="5">
    <source>
        <dbReference type="ARBA" id="ARBA00022692"/>
    </source>
</evidence>
<dbReference type="EMBL" id="LKPO01000026">
    <property type="protein sequence ID" value="OLF87468.1"/>
    <property type="molecule type" value="Genomic_DNA"/>
</dbReference>
<evidence type="ECO:0000313" key="18">
    <source>
        <dbReference type="Proteomes" id="UP000185604"/>
    </source>
</evidence>
<dbReference type="GO" id="GO:0007165">
    <property type="term" value="P:signal transduction"/>
    <property type="evidence" value="ECO:0007669"/>
    <property type="project" value="UniProtKB-KW"/>
</dbReference>
<dbReference type="EMBL" id="NILF01000069">
    <property type="protein sequence ID" value="TWL32933.1"/>
    <property type="molecule type" value="Genomic_DNA"/>
</dbReference>